<organism evidence="2 3">
    <name type="scientific">Heterodermia speciosa</name>
    <dbReference type="NCBI Taxonomy" id="116794"/>
    <lineage>
        <taxon>Eukaryota</taxon>
        <taxon>Fungi</taxon>
        <taxon>Dikarya</taxon>
        <taxon>Ascomycota</taxon>
        <taxon>Pezizomycotina</taxon>
        <taxon>Lecanoromycetes</taxon>
        <taxon>OSLEUM clade</taxon>
        <taxon>Lecanoromycetidae</taxon>
        <taxon>Caliciales</taxon>
        <taxon>Physciaceae</taxon>
        <taxon>Heterodermia</taxon>
    </lineage>
</organism>
<evidence type="ECO:0000313" key="2">
    <source>
        <dbReference type="EMBL" id="CAF9918134.1"/>
    </source>
</evidence>
<reference evidence="2" key="1">
    <citation type="submission" date="2021-03" db="EMBL/GenBank/DDBJ databases">
        <authorList>
            <person name="Tagirdzhanova G."/>
        </authorList>
    </citation>
    <scope>NUCLEOTIDE SEQUENCE</scope>
</reference>
<protein>
    <submittedName>
        <fullName evidence="2">Uncharacterized protein</fullName>
    </submittedName>
</protein>
<keyword evidence="3" id="KW-1185">Reference proteome</keyword>
<keyword evidence="1" id="KW-0472">Membrane</keyword>
<keyword evidence="1" id="KW-1133">Transmembrane helix</keyword>
<dbReference type="AlphaFoldDB" id="A0A8H3F6Y0"/>
<accession>A0A8H3F6Y0</accession>
<keyword evidence="1" id="KW-0812">Transmembrane</keyword>
<feature type="transmembrane region" description="Helical" evidence="1">
    <location>
        <begin position="180"/>
        <end position="198"/>
    </location>
</feature>
<dbReference type="PANTHER" id="PTHR35392">
    <property type="entry name" value="ZN(II)2CYS6 TRANSCRIPTION FACTOR (EUROFUNG)-RELATED-RELATED"/>
    <property type="match status" value="1"/>
</dbReference>
<comment type="caution">
    <text evidence="2">The sequence shown here is derived from an EMBL/GenBank/DDBJ whole genome shotgun (WGS) entry which is preliminary data.</text>
</comment>
<proteinExistence type="predicted"/>
<name>A0A8H3F6Y0_9LECA</name>
<dbReference type="EMBL" id="CAJPDS010000021">
    <property type="protein sequence ID" value="CAF9918134.1"/>
    <property type="molecule type" value="Genomic_DNA"/>
</dbReference>
<evidence type="ECO:0000313" key="3">
    <source>
        <dbReference type="Proteomes" id="UP000664521"/>
    </source>
</evidence>
<sequence length="311" mass="36051">MPPSKRPSIRVVCQEYVPLVDDPLTKNWNRDGQIIKFRLPPFAIAQGQRASTERAMTQMLERYHILLLSELQCGQDDIIRQTLTEANRHMHESSMISGALSICIITRLLCKSFNLSGTESLEVSDVDDPTSPYYGRKPIPPLLDAQIDEIWMEKLAKIRKKVLGDLKKHVLERTKTRSNWYLIFLTVFLLLLNLEFLYQNQNRQLERYCEAHPRQSYHFSVLQMMDGWSHAAQNILAHFHNICRGQFGLLQDWTDKQVQLDAAVDDQAVIFLQCLQNTVEAREPELRELSRKLPGTPLVWISSMFVVESEE</sequence>
<dbReference type="PANTHER" id="PTHR35392:SF3">
    <property type="entry name" value="ZN(2)-C6 FUNGAL-TYPE DOMAIN-CONTAINING PROTEIN"/>
    <property type="match status" value="1"/>
</dbReference>
<evidence type="ECO:0000256" key="1">
    <source>
        <dbReference type="SAM" id="Phobius"/>
    </source>
</evidence>
<gene>
    <name evidence="2" type="ORF">HETSPECPRED_003679</name>
</gene>
<dbReference type="OrthoDB" id="5362630at2759"/>
<dbReference type="InterPro" id="IPR052973">
    <property type="entry name" value="Fungal_sec-metab_reg_TF"/>
</dbReference>
<dbReference type="Proteomes" id="UP000664521">
    <property type="component" value="Unassembled WGS sequence"/>
</dbReference>